<keyword evidence="3" id="KW-1185">Reference proteome</keyword>
<dbReference type="SUPFAM" id="SSF56300">
    <property type="entry name" value="Metallo-dependent phosphatases"/>
    <property type="match status" value="1"/>
</dbReference>
<dbReference type="InterPro" id="IPR050535">
    <property type="entry name" value="DNA_Repair-Maintenance_Comp"/>
</dbReference>
<sequence length="432" mass="48598">MKLIFVVWCKMAEWRISVINKRYIKTAGAIISAAVLLVSAGCGSRNNVPGGSVQAESIAGNDKGSTSVSTADVTLTRDSEYPDYYEQEVRKTIQTLDDTITGDSVSYIFITDTHLDSNEASTTAAYRMYNAVVDVANNSDVDFVCVGGDIYDGRHAEENGKANAMQIIRNVAEILSTCNKPVFFLHGNHDDNSFSAQVDGNLLYSADYIINKEEWYSVTMAYFPQYATEYEHGYFYYDLPGKNVRVVCLNMSDSDDTVVNGEQNEMGMYFYGYKDKQIDWLLDKAFAREDCRYLIMSHDAFDYPEGYNVSSNRDTLHDILTAAYTHQNYNNGRFAKDFSLWNSNIVLYNCGHLHMERVYMAPDMGGLPLINTDKGKVAEHGVWGTFGSNGYWCQKPRTAGTITEALFDIVVSKPDELDFVRFGAGDDWQVKY</sequence>
<comment type="caution">
    <text evidence="2">The sequence shown here is derived from an EMBL/GenBank/DDBJ whole genome shotgun (WGS) entry which is preliminary data.</text>
</comment>
<dbReference type="AlphaFoldDB" id="B7AVN3"/>
<protein>
    <recommendedName>
        <fullName evidence="1">Calcineurin-like phosphoesterase domain-containing protein</fullName>
    </recommendedName>
</protein>
<dbReference type="PANTHER" id="PTHR30337">
    <property type="entry name" value="COMPONENT OF ATP-DEPENDENT DSDNA EXONUCLEASE"/>
    <property type="match status" value="1"/>
</dbReference>
<dbReference type="InterPro" id="IPR004843">
    <property type="entry name" value="Calcineurin-like_PHP"/>
</dbReference>
<organism evidence="2 3">
    <name type="scientific">[Bacteroides] pectinophilus ATCC 43243</name>
    <dbReference type="NCBI Taxonomy" id="483218"/>
    <lineage>
        <taxon>Bacteria</taxon>
        <taxon>Bacillati</taxon>
        <taxon>Bacillota</taxon>
        <taxon>Clostridia</taxon>
        <taxon>Eubacteriales</taxon>
    </lineage>
</organism>
<dbReference type="EMBL" id="ABVQ01000037">
    <property type="protein sequence ID" value="EEC56274.1"/>
    <property type="molecule type" value="Genomic_DNA"/>
</dbReference>
<evidence type="ECO:0000259" key="1">
    <source>
        <dbReference type="Pfam" id="PF00149"/>
    </source>
</evidence>
<proteinExistence type="predicted"/>
<gene>
    <name evidence="2" type="ORF">BACPEC_02781</name>
</gene>
<evidence type="ECO:0000313" key="2">
    <source>
        <dbReference type="EMBL" id="EEC56274.1"/>
    </source>
</evidence>
<dbReference type="HOGENOM" id="CLU_634095_0_0_9"/>
<dbReference type="Gene3D" id="3.60.21.10">
    <property type="match status" value="1"/>
</dbReference>
<reference evidence="2 3" key="1">
    <citation type="submission" date="2008-11" db="EMBL/GenBank/DDBJ databases">
        <title>Draft genome sequence of Bacteroides pectinophilus (ATCC 43243).</title>
        <authorList>
            <person name="Sudarsanam P."/>
            <person name="Ley R."/>
            <person name="Guruge J."/>
            <person name="Turnbaugh P.J."/>
            <person name="Mahowald M."/>
            <person name="Liep D."/>
            <person name="Gordon J."/>
        </authorList>
    </citation>
    <scope>NUCLEOTIDE SEQUENCE [LARGE SCALE GENOMIC DNA]</scope>
    <source>
        <strain evidence="2 3">ATCC 43243</strain>
    </source>
</reference>
<dbReference type="Proteomes" id="UP000003136">
    <property type="component" value="Unassembled WGS sequence"/>
</dbReference>
<reference evidence="2 3" key="2">
    <citation type="submission" date="2008-11" db="EMBL/GenBank/DDBJ databases">
        <authorList>
            <person name="Fulton L."/>
            <person name="Clifton S."/>
            <person name="Fulton B."/>
            <person name="Xu J."/>
            <person name="Minx P."/>
            <person name="Pepin K.H."/>
            <person name="Johnson M."/>
            <person name="Bhonagiri V."/>
            <person name="Nash W.E."/>
            <person name="Mardis E.R."/>
            <person name="Wilson R.K."/>
        </authorList>
    </citation>
    <scope>NUCLEOTIDE SEQUENCE [LARGE SCALE GENOMIC DNA]</scope>
    <source>
        <strain evidence="2 3">ATCC 43243</strain>
    </source>
</reference>
<dbReference type="Pfam" id="PF00149">
    <property type="entry name" value="Metallophos"/>
    <property type="match status" value="1"/>
</dbReference>
<name>B7AVN3_9FIRM</name>
<evidence type="ECO:0000313" key="3">
    <source>
        <dbReference type="Proteomes" id="UP000003136"/>
    </source>
</evidence>
<dbReference type="STRING" id="483218.BACPEC_02781"/>
<accession>B7AVN3</accession>
<dbReference type="GO" id="GO:0016787">
    <property type="term" value="F:hydrolase activity"/>
    <property type="evidence" value="ECO:0007669"/>
    <property type="project" value="InterPro"/>
</dbReference>
<feature type="domain" description="Calcineurin-like phosphoesterase" evidence="1">
    <location>
        <begin position="108"/>
        <end position="354"/>
    </location>
</feature>
<dbReference type="InterPro" id="IPR029052">
    <property type="entry name" value="Metallo-depent_PP-like"/>
</dbReference>